<evidence type="ECO:0000313" key="2">
    <source>
        <dbReference type="Proteomes" id="UP000011713"/>
    </source>
</evidence>
<dbReference type="InParanoid" id="M4BNR7"/>
<protein>
    <submittedName>
        <fullName evidence="1">Uncharacterized protein</fullName>
    </submittedName>
</protein>
<proteinExistence type="predicted"/>
<name>M4BNR7_HYAAE</name>
<organism evidence="1 2">
    <name type="scientific">Hyaloperonospora arabidopsidis (strain Emoy2)</name>
    <name type="common">Downy mildew agent</name>
    <name type="synonym">Peronospora arabidopsidis</name>
    <dbReference type="NCBI Taxonomy" id="559515"/>
    <lineage>
        <taxon>Eukaryota</taxon>
        <taxon>Sar</taxon>
        <taxon>Stramenopiles</taxon>
        <taxon>Oomycota</taxon>
        <taxon>Peronosporomycetes</taxon>
        <taxon>Peronosporales</taxon>
        <taxon>Peronosporaceae</taxon>
        <taxon>Hyaloperonospora</taxon>
    </lineage>
</organism>
<dbReference type="Proteomes" id="UP000011713">
    <property type="component" value="Unassembled WGS sequence"/>
</dbReference>
<sequence length="80" mass="8644">MPVQLERRVLPTRAGAYASDTLTGSFLSTGSSASMRIVCAPRFAPSTDPKSPLSIAPRIRSSSSMQICPCGLPLRIIFYR</sequence>
<evidence type="ECO:0000313" key="1">
    <source>
        <dbReference type="EnsemblProtists" id="HpaP808055"/>
    </source>
</evidence>
<reference evidence="2" key="1">
    <citation type="journal article" date="2010" name="Science">
        <title>Signatures of adaptation to obligate biotrophy in the Hyaloperonospora arabidopsidis genome.</title>
        <authorList>
            <person name="Baxter L."/>
            <person name="Tripathy S."/>
            <person name="Ishaque N."/>
            <person name="Boot N."/>
            <person name="Cabral A."/>
            <person name="Kemen E."/>
            <person name="Thines M."/>
            <person name="Ah-Fong A."/>
            <person name="Anderson R."/>
            <person name="Badejoko W."/>
            <person name="Bittner-Eddy P."/>
            <person name="Boore J.L."/>
            <person name="Chibucos M.C."/>
            <person name="Coates M."/>
            <person name="Dehal P."/>
            <person name="Delehaunty K."/>
            <person name="Dong S."/>
            <person name="Downton P."/>
            <person name="Dumas B."/>
            <person name="Fabro G."/>
            <person name="Fronick C."/>
            <person name="Fuerstenberg S.I."/>
            <person name="Fulton L."/>
            <person name="Gaulin E."/>
            <person name="Govers F."/>
            <person name="Hughes L."/>
            <person name="Humphray S."/>
            <person name="Jiang R.H."/>
            <person name="Judelson H."/>
            <person name="Kamoun S."/>
            <person name="Kyung K."/>
            <person name="Meijer H."/>
            <person name="Minx P."/>
            <person name="Morris P."/>
            <person name="Nelson J."/>
            <person name="Phuntumart V."/>
            <person name="Qutob D."/>
            <person name="Rehmany A."/>
            <person name="Rougon-Cardoso A."/>
            <person name="Ryden P."/>
            <person name="Torto-Alalibo T."/>
            <person name="Studholme D."/>
            <person name="Wang Y."/>
            <person name="Win J."/>
            <person name="Wood J."/>
            <person name="Clifton S.W."/>
            <person name="Rogers J."/>
            <person name="Van den Ackerveken G."/>
            <person name="Jones J.D."/>
            <person name="McDowell J.M."/>
            <person name="Beynon J."/>
            <person name="Tyler B.M."/>
        </authorList>
    </citation>
    <scope>NUCLEOTIDE SEQUENCE [LARGE SCALE GENOMIC DNA]</scope>
    <source>
        <strain evidence="2">Emoy2</strain>
    </source>
</reference>
<dbReference type="EnsemblProtists" id="HpaT808055">
    <property type="protein sequence ID" value="HpaP808055"/>
    <property type="gene ID" value="HpaG808055"/>
</dbReference>
<dbReference type="HOGENOM" id="CLU_2594932_0_0_1"/>
<dbReference type="VEuPathDB" id="FungiDB:HpaG808055"/>
<dbReference type="EMBL" id="JH598467">
    <property type="status" value="NOT_ANNOTATED_CDS"/>
    <property type="molecule type" value="Genomic_DNA"/>
</dbReference>
<accession>M4BNR7</accession>
<keyword evidence="2" id="KW-1185">Reference proteome</keyword>
<reference evidence="1" key="2">
    <citation type="submission" date="2015-06" db="UniProtKB">
        <authorList>
            <consortium name="EnsemblProtists"/>
        </authorList>
    </citation>
    <scope>IDENTIFICATION</scope>
    <source>
        <strain evidence="1">Emoy2</strain>
    </source>
</reference>
<dbReference type="AlphaFoldDB" id="M4BNR7"/>